<name>A0A6J4ISM2_9PROT</name>
<evidence type="ECO:0000256" key="1">
    <source>
        <dbReference type="SAM" id="MobiDB-lite"/>
    </source>
</evidence>
<feature type="region of interest" description="Disordered" evidence="1">
    <location>
        <begin position="118"/>
        <end position="162"/>
    </location>
</feature>
<sequence>DGGERRATDPRPSGDRRPPRRRRGRRQGRRLGAHRQRRAGRLRAASDAGDRLRPAGARHVRLAPELHQRQRGRLARRHGVAALRRLPRRRAPAGHARRVQGGGVGQLRAAGGRLRADLLGGGRAARRPARHRGHADRRALVHLHRTRAGGAPGRRGARRPIGGLPAGLARAVPLRAAGNEPALCGHLPRVQRLRAVPLPRGHGGPRRQDRAAPALRHAGAGAGDAAPAVHGREARPRLDLGNPLGRRAAADRPDAGRGPGRADHAALLRPVAPARRPDNAGRDAGNPGQAALQRRGPLRRRPRAPQGPLGRPHHARAARSGGGL</sequence>
<accession>A0A6J4ISM2</accession>
<dbReference type="AlphaFoldDB" id="A0A6J4ISM2"/>
<feature type="compositionally biased region" description="Low complexity" evidence="1">
    <location>
        <begin position="211"/>
        <end position="228"/>
    </location>
</feature>
<gene>
    <name evidence="2" type="ORF">AVDCRST_MAG04-2461</name>
</gene>
<keyword evidence="2" id="KW-0966">Cell projection</keyword>
<feature type="non-terminal residue" evidence="2">
    <location>
        <position position="324"/>
    </location>
</feature>
<reference evidence="2" key="1">
    <citation type="submission" date="2020-02" db="EMBL/GenBank/DDBJ databases">
        <authorList>
            <person name="Meier V. D."/>
        </authorList>
    </citation>
    <scope>NUCLEOTIDE SEQUENCE</scope>
    <source>
        <strain evidence="2">AVDCRST_MAG04</strain>
    </source>
</reference>
<organism evidence="2">
    <name type="scientific">uncultured Acetobacteraceae bacterium</name>
    <dbReference type="NCBI Taxonomy" id="169975"/>
    <lineage>
        <taxon>Bacteria</taxon>
        <taxon>Pseudomonadati</taxon>
        <taxon>Pseudomonadota</taxon>
        <taxon>Alphaproteobacteria</taxon>
        <taxon>Acetobacterales</taxon>
        <taxon>Acetobacteraceae</taxon>
        <taxon>environmental samples</taxon>
    </lineage>
</organism>
<keyword evidence="2" id="KW-0282">Flagellum</keyword>
<feature type="compositionally biased region" description="Basic residues" evidence="1">
    <location>
        <begin position="18"/>
        <end position="41"/>
    </location>
</feature>
<feature type="compositionally biased region" description="Basic and acidic residues" evidence="1">
    <location>
        <begin position="1"/>
        <end position="17"/>
    </location>
</feature>
<protein>
    <submittedName>
        <fullName evidence="2">Flagellar motor switch protein FliM</fullName>
    </submittedName>
</protein>
<feature type="compositionally biased region" description="Basic and acidic residues" evidence="1">
    <location>
        <begin position="248"/>
        <end position="266"/>
    </location>
</feature>
<dbReference type="EMBL" id="CADCTL010000172">
    <property type="protein sequence ID" value="CAA9257770.1"/>
    <property type="molecule type" value="Genomic_DNA"/>
</dbReference>
<evidence type="ECO:0000313" key="2">
    <source>
        <dbReference type="EMBL" id="CAA9257770.1"/>
    </source>
</evidence>
<feature type="region of interest" description="Disordered" evidence="1">
    <location>
        <begin position="1"/>
        <end position="58"/>
    </location>
</feature>
<feature type="non-terminal residue" evidence="2">
    <location>
        <position position="1"/>
    </location>
</feature>
<proteinExistence type="predicted"/>
<keyword evidence="2" id="KW-0969">Cilium</keyword>
<feature type="region of interest" description="Disordered" evidence="1">
    <location>
        <begin position="196"/>
        <end position="324"/>
    </location>
</feature>
<feature type="compositionally biased region" description="Basic residues" evidence="1">
    <location>
        <begin position="124"/>
        <end position="147"/>
    </location>
</feature>